<dbReference type="InterPro" id="IPR006179">
    <property type="entry name" value="5_nucleotidase/apyrase"/>
</dbReference>
<dbReference type="OrthoDB" id="60590at2759"/>
<dbReference type="Gene3D" id="3.90.780.10">
    <property type="entry name" value="5'-Nucleotidase, C-terminal domain"/>
    <property type="match status" value="1"/>
</dbReference>
<dbReference type="STRING" id="695850.A0A067BZT2"/>
<reference evidence="3 4" key="1">
    <citation type="journal article" date="2013" name="PLoS Genet.">
        <title>Distinctive expansion of potential virulence genes in the genome of the oomycete fish pathogen Saprolegnia parasitica.</title>
        <authorList>
            <person name="Jiang R.H."/>
            <person name="de Bruijn I."/>
            <person name="Haas B.J."/>
            <person name="Belmonte R."/>
            <person name="Lobach L."/>
            <person name="Christie J."/>
            <person name="van den Ackerveken G."/>
            <person name="Bottin A."/>
            <person name="Bulone V."/>
            <person name="Diaz-Moreno S.M."/>
            <person name="Dumas B."/>
            <person name="Fan L."/>
            <person name="Gaulin E."/>
            <person name="Govers F."/>
            <person name="Grenville-Briggs L.J."/>
            <person name="Horner N.R."/>
            <person name="Levin J.Z."/>
            <person name="Mammella M."/>
            <person name="Meijer H.J."/>
            <person name="Morris P."/>
            <person name="Nusbaum C."/>
            <person name="Oome S."/>
            <person name="Phillips A.J."/>
            <person name="van Rooyen D."/>
            <person name="Rzeszutek E."/>
            <person name="Saraiva M."/>
            <person name="Secombes C.J."/>
            <person name="Seidl M.F."/>
            <person name="Snel B."/>
            <person name="Stassen J.H."/>
            <person name="Sykes S."/>
            <person name="Tripathy S."/>
            <person name="van den Berg H."/>
            <person name="Vega-Arreguin J.C."/>
            <person name="Wawra S."/>
            <person name="Young S.K."/>
            <person name="Zeng Q."/>
            <person name="Dieguez-Uribeondo J."/>
            <person name="Russ C."/>
            <person name="Tyler B.M."/>
            <person name="van West P."/>
        </authorList>
    </citation>
    <scope>NUCLEOTIDE SEQUENCE [LARGE SCALE GENOMIC DNA]</scope>
    <source>
        <strain evidence="3 4">CBS 223.65</strain>
    </source>
</reference>
<evidence type="ECO:0000313" key="4">
    <source>
        <dbReference type="Proteomes" id="UP000030745"/>
    </source>
</evidence>
<feature type="domain" description="5'-Nucleotidase C-terminal" evidence="2">
    <location>
        <begin position="3"/>
        <end position="139"/>
    </location>
</feature>
<dbReference type="PANTHER" id="PTHR11575:SF48">
    <property type="entry name" value="5'-NUCLEOTIDASE"/>
    <property type="match status" value="1"/>
</dbReference>
<dbReference type="InterPro" id="IPR036907">
    <property type="entry name" value="5'-Nucleotdase_C_sf"/>
</dbReference>
<dbReference type="InterPro" id="IPR008334">
    <property type="entry name" value="5'-Nucleotdase_C"/>
</dbReference>
<dbReference type="OMA" id="GCVAWQK"/>
<keyword evidence="4" id="KW-1185">Reference proteome</keyword>
<dbReference type="Pfam" id="PF02872">
    <property type="entry name" value="5_nucleotid_C"/>
    <property type="match status" value="1"/>
</dbReference>
<dbReference type="Proteomes" id="UP000030745">
    <property type="component" value="Unassembled WGS sequence"/>
</dbReference>
<dbReference type="PANTHER" id="PTHR11575">
    <property type="entry name" value="5'-NUCLEOTIDASE-RELATED"/>
    <property type="match status" value="1"/>
</dbReference>
<dbReference type="GO" id="GO:0016787">
    <property type="term" value="F:hydrolase activity"/>
    <property type="evidence" value="ECO:0007669"/>
    <property type="project" value="InterPro"/>
</dbReference>
<sequence length="181" mass="19776">MRGEESNFGNLVADAIRSELGAQFGLVNGGFVRGDNVHPAKTTVTVGLLEKEMPFPRPAVLIKIKAADFKEAIEQHLRVYPALSGSFPHVSGLRIIYDRSRPESPAITSFKDEFGRDIDLDAVVLVATTKFVAGGGDGCVAWQKGELVSTHDQIAEEVVRFIEKKRLLAYPAKEGRLVIVD</sequence>
<dbReference type="GeneID" id="24132651"/>
<dbReference type="AlphaFoldDB" id="A0A067BZT2"/>
<name>A0A067BZT2_SAPPC</name>
<protein>
    <recommendedName>
        <fullName evidence="2">5'-Nucleotidase C-terminal domain-containing protein</fullName>
    </recommendedName>
</protein>
<evidence type="ECO:0000256" key="1">
    <source>
        <dbReference type="ARBA" id="ARBA00006654"/>
    </source>
</evidence>
<dbReference type="VEuPathDB" id="FungiDB:SPRG_10545"/>
<evidence type="ECO:0000259" key="2">
    <source>
        <dbReference type="Pfam" id="PF02872"/>
    </source>
</evidence>
<comment type="similarity">
    <text evidence="1">Belongs to the 5'-nucleotidase family.</text>
</comment>
<dbReference type="RefSeq" id="XP_012205583.1">
    <property type="nucleotide sequence ID" value="XM_012350193.1"/>
</dbReference>
<dbReference type="EMBL" id="KK583250">
    <property type="protein sequence ID" value="KDO23768.1"/>
    <property type="molecule type" value="Genomic_DNA"/>
</dbReference>
<evidence type="ECO:0000313" key="3">
    <source>
        <dbReference type="EMBL" id="KDO23768.1"/>
    </source>
</evidence>
<dbReference type="GO" id="GO:0009166">
    <property type="term" value="P:nucleotide catabolic process"/>
    <property type="evidence" value="ECO:0007669"/>
    <property type="project" value="InterPro"/>
</dbReference>
<accession>A0A067BZT2</accession>
<organism evidence="3 4">
    <name type="scientific">Saprolegnia parasitica (strain CBS 223.65)</name>
    <dbReference type="NCBI Taxonomy" id="695850"/>
    <lineage>
        <taxon>Eukaryota</taxon>
        <taxon>Sar</taxon>
        <taxon>Stramenopiles</taxon>
        <taxon>Oomycota</taxon>
        <taxon>Saprolegniomycetes</taxon>
        <taxon>Saprolegniales</taxon>
        <taxon>Saprolegniaceae</taxon>
        <taxon>Saprolegnia</taxon>
    </lineage>
</organism>
<dbReference type="KEGG" id="spar:SPRG_10545"/>
<dbReference type="SUPFAM" id="SSF55816">
    <property type="entry name" value="5'-nucleotidase (syn. UDP-sugar hydrolase), C-terminal domain"/>
    <property type="match status" value="1"/>
</dbReference>
<gene>
    <name evidence="3" type="ORF">SPRG_10545</name>
</gene>
<proteinExistence type="inferred from homology"/>